<evidence type="ECO:0000256" key="6">
    <source>
        <dbReference type="SAM" id="MobiDB-lite"/>
    </source>
</evidence>
<dbReference type="RefSeq" id="WP_173036101.1">
    <property type="nucleotide sequence ID" value="NZ_AP022870.1"/>
</dbReference>
<evidence type="ECO:0000313" key="8">
    <source>
        <dbReference type="Proteomes" id="UP000502508"/>
    </source>
</evidence>
<feature type="compositionally biased region" description="Pro residues" evidence="6">
    <location>
        <begin position="408"/>
        <end position="430"/>
    </location>
</feature>
<dbReference type="SUPFAM" id="SSF53067">
    <property type="entry name" value="Actin-like ATPase domain"/>
    <property type="match status" value="2"/>
</dbReference>
<dbReference type="AlphaFoldDB" id="A0A6F8XQB6"/>
<dbReference type="PROSITE" id="PS01036">
    <property type="entry name" value="HSP70_3"/>
    <property type="match status" value="1"/>
</dbReference>
<dbReference type="Proteomes" id="UP000502508">
    <property type="component" value="Chromosome"/>
</dbReference>
<dbReference type="KEGG" id="pfla:Pflav_024200"/>
<keyword evidence="4" id="KW-0346">Stress response</keyword>
<dbReference type="PRINTS" id="PR00301">
    <property type="entry name" value="HEATSHOCK70"/>
</dbReference>
<feature type="region of interest" description="Disordered" evidence="6">
    <location>
        <begin position="408"/>
        <end position="450"/>
    </location>
</feature>
<protein>
    <recommendedName>
        <fullName evidence="9">Molecular chaperone DnaK</fullName>
    </recommendedName>
</protein>
<dbReference type="InterPro" id="IPR015943">
    <property type="entry name" value="WD40/YVTN_repeat-like_dom_sf"/>
</dbReference>
<dbReference type="InterPro" id="IPR043129">
    <property type="entry name" value="ATPase_NBD"/>
</dbReference>
<dbReference type="GO" id="GO:0005524">
    <property type="term" value="F:ATP binding"/>
    <property type="evidence" value="ECO:0007669"/>
    <property type="project" value="UniProtKB-KW"/>
</dbReference>
<evidence type="ECO:0000256" key="5">
    <source>
        <dbReference type="ARBA" id="ARBA00023186"/>
    </source>
</evidence>
<evidence type="ECO:0000256" key="1">
    <source>
        <dbReference type="ARBA" id="ARBA00007381"/>
    </source>
</evidence>
<dbReference type="InterPro" id="IPR011047">
    <property type="entry name" value="Quinoprotein_ADH-like_sf"/>
</dbReference>
<dbReference type="Gene3D" id="3.90.640.10">
    <property type="entry name" value="Actin, Chain A, domain 4"/>
    <property type="match status" value="1"/>
</dbReference>
<keyword evidence="8" id="KW-1185">Reference proteome</keyword>
<dbReference type="InterPro" id="IPR018181">
    <property type="entry name" value="Heat_shock_70_CS"/>
</dbReference>
<name>A0A6F8XQB6_9ACTN</name>
<organism evidence="7 8">
    <name type="scientific">Phytohabitans flavus</name>
    <dbReference type="NCBI Taxonomy" id="1076124"/>
    <lineage>
        <taxon>Bacteria</taxon>
        <taxon>Bacillati</taxon>
        <taxon>Actinomycetota</taxon>
        <taxon>Actinomycetes</taxon>
        <taxon>Micromonosporales</taxon>
        <taxon>Micromonosporaceae</taxon>
    </lineage>
</organism>
<evidence type="ECO:0000256" key="4">
    <source>
        <dbReference type="ARBA" id="ARBA00023016"/>
    </source>
</evidence>
<comment type="similarity">
    <text evidence="1">Belongs to the heat shock protein 70 family.</text>
</comment>
<dbReference type="EMBL" id="AP022870">
    <property type="protein sequence ID" value="BCB76010.1"/>
    <property type="molecule type" value="Genomic_DNA"/>
</dbReference>
<reference evidence="7 8" key="1">
    <citation type="submission" date="2020-03" db="EMBL/GenBank/DDBJ databases">
        <title>Whole genome shotgun sequence of Phytohabitans flavus NBRC 107702.</title>
        <authorList>
            <person name="Komaki H."/>
            <person name="Tamura T."/>
        </authorList>
    </citation>
    <scope>NUCLEOTIDE SEQUENCE [LARGE SCALE GENOMIC DNA]</scope>
    <source>
        <strain evidence="7 8">NBRC 107702</strain>
    </source>
</reference>
<evidence type="ECO:0008006" key="9">
    <source>
        <dbReference type="Google" id="ProtNLM"/>
    </source>
</evidence>
<evidence type="ECO:0000256" key="2">
    <source>
        <dbReference type="ARBA" id="ARBA00022741"/>
    </source>
</evidence>
<keyword evidence="5" id="KW-0143">Chaperone</keyword>
<keyword evidence="3" id="KW-0067">ATP-binding</keyword>
<dbReference type="SUPFAM" id="SSF50998">
    <property type="entry name" value="Quinoprotein alcohol dehydrogenase-like"/>
    <property type="match status" value="1"/>
</dbReference>
<sequence length="937" mass="96532">MDGSVRLAVDLGTTHTVAVVRRGGQEPRALLFDGTPLLSSGVFVDATGGLHTGRDGTRLGGSSPERFEPHPKRRVDEGTVLLGEYEVPVEQLLAASLRRVADEARTAGVSADGATVLTCPADWGQPRRNVLRAAAWRAGLGQVTLLDEPIAAATYCVQVLGQQVPPGGCLGVFDFGGGTFDVAVVRREPAGLRVLATGGLDDLGGLDVDSALVAHLGQLVAVRDPELWRRLEQPADVEQRRERQAFWTEVRAAKEMLSRSSTAPVHVPGRMEPMHLTRDELDRVGGPLVARAVDETRRVLQRAGVEPGQLAGLLLVGGSSRMPLVASRLHARLGVAPSVPEQPELPVAYGALVHAMAAAPATAPGTGTVGGPAYPVSGPFGSPAGPYPVSSAFAAGVVSAPIPASPAPGFAPPPQGAGPAIPPPRPPMGPQGPFGPGAPGPLATPAPRKRRPVRRAVFAGVVFVLVGALVAGVVQGSRWLGRTIDDAGAGLGSGPFQFGQPGGQTVGGAGELAVAEDQPLSQPDASVAAVTVAGQNVVVAAVGSGFTEVKALPGAGGGAPAIWTAKVPIEPAGLRLTTVGDLIVVDGDRSATDDGANVRAVLSASNGTVLWRNKWESRTDVAYLGTDVVVDINDSFDGHQLLRVDLRTGKQKWKRDPGTDETLTIDEHRIEPVRQWVGVPGGVLPALNGVLNDALTAGEATVVELDAEEARGVVVDATTGRQKSAGALPLENSFWTVFGGQVIGVQNDEVGKGREVLAGYKLAGFGKAWTFGLPAGQTIERVKPCGEFLVCAAVDADDQSRVVAVDVRTGEEAWKAPMDWSDDAGWYVTPAGLVLGDATFGPVGDGRVLGPDGAELGRLPNGASVEAVQGGRFVVRTAGVNGTTLAWRVYVAEAGGKATKAVDVGAEQPVQVALAGDLVGVVTKSGRVMVLRVVSVA</sequence>
<reference evidence="7 8" key="2">
    <citation type="submission" date="2020-03" db="EMBL/GenBank/DDBJ databases">
        <authorList>
            <person name="Ichikawa N."/>
            <person name="Kimura A."/>
            <person name="Kitahashi Y."/>
            <person name="Uohara A."/>
        </authorList>
    </citation>
    <scope>NUCLEOTIDE SEQUENCE [LARGE SCALE GENOMIC DNA]</scope>
    <source>
        <strain evidence="7 8">NBRC 107702</strain>
    </source>
</reference>
<dbReference type="Gene3D" id="3.30.420.40">
    <property type="match status" value="2"/>
</dbReference>
<dbReference type="Gene3D" id="2.130.10.10">
    <property type="entry name" value="YVTN repeat-like/Quinoprotein amine dehydrogenase"/>
    <property type="match status" value="1"/>
</dbReference>
<dbReference type="InterPro" id="IPR013126">
    <property type="entry name" value="Hsp_70_fam"/>
</dbReference>
<evidence type="ECO:0000313" key="7">
    <source>
        <dbReference type="EMBL" id="BCB76010.1"/>
    </source>
</evidence>
<dbReference type="PANTHER" id="PTHR42749">
    <property type="entry name" value="CELL SHAPE-DETERMINING PROTEIN MREB"/>
    <property type="match status" value="1"/>
</dbReference>
<evidence type="ECO:0000256" key="3">
    <source>
        <dbReference type="ARBA" id="ARBA00022840"/>
    </source>
</evidence>
<proteinExistence type="inferred from homology"/>
<keyword evidence="2" id="KW-0547">Nucleotide-binding</keyword>
<dbReference type="PANTHER" id="PTHR42749:SF1">
    <property type="entry name" value="CELL SHAPE-DETERMINING PROTEIN MREB"/>
    <property type="match status" value="1"/>
</dbReference>
<gene>
    <name evidence="7" type="ORF">Pflav_024200</name>
</gene>
<accession>A0A6F8XQB6</accession>
<dbReference type="Pfam" id="PF00012">
    <property type="entry name" value="HSP70"/>
    <property type="match status" value="1"/>
</dbReference>
<dbReference type="GO" id="GO:0140662">
    <property type="term" value="F:ATP-dependent protein folding chaperone"/>
    <property type="evidence" value="ECO:0007669"/>
    <property type="project" value="InterPro"/>
</dbReference>